<dbReference type="RefSeq" id="YP_009482759.1">
    <property type="nucleotide sequence ID" value="NC_037667.1"/>
</dbReference>
<dbReference type="KEGG" id="vg:36843631"/>
<protein>
    <submittedName>
        <fullName evidence="1">Uncharacterized protein</fullName>
    </submittedName>
</protein>
<sequence>MDAHGDRRHNAIFYVIESDPSTGSHFWSIVETDRGVIMVNGYSRAAVADRVRLCAESLGYPPESTLFILQCQRTRRRRA</sequence>
<dbReference type="GeneID" id="36843631"/>
<proteinExistence type="predicted"/>
<gene>
    <name evidence="1" type="ORF">pqer_cds_68</name>
</gene>
<accession>A0A2U7U7U1</accession>
<dbReference type="Proteomes" id="UP000248852">
    <property type="component" value="Segment"/>
</dbReference>
<dbReference type="EMBL" id="MG011689">
    <property type="protein sequence ID" value="AVK74490.1"/>
    <property type="molecule type" value="Genomic_DNA"/>
</dbReference>
<name>A0A2U7U7U1_9VIRU</name>
<organism evidence="1">
    <name type="scientific">Pandoravirus quercus</name>
    <dbReference type="NCBI Taxonomy" id="2107709"/>
    <lineage>
        <taxon>Viruses</taxon>
        <taxon>Pandoravirus</taxon>
    </lineage>
</organism>
<reference evidence="1" key="1">
    <citation type="journal article" date="2018" name="Nat. Commun.">
        <title>Diversity and evolution of the emerging Pandoraviridae family.</title>
        <authorList>
            <person name="Legendre M."/>
            <person name="Fabre E."/>
            <person name="Poirot O."/>
            <person name="Jeudy S."/>
            <person name="Lartigue A."/>
            <person name="Alempic J.M."/>
            <person name="Beucher L."/>
            <person name="Philippe N."/>
            <person name="Bertaux L."/>
            <person name="Christo-Foroux E."/>
            <person name="Labadie K."/>
            <person name="Coute Y."/>
            <person name="Abergel C."/>
            <person name="Claverie J.M."/>
        </authorList>
    </citation>
    <scope>NUCLEOTIDE SEQUENCE [LARGE SCALE GENOMIC DNA]</scope>
    <source>
        <strain evidence="1">Quercus</strain>
    </source>
</reference>
<evidence type="ECO:0000313" key="1">
    <source>
        <dbReference type="EMBL" id="AVK74490.1"/>
    </source>
</evidence>